<dbReference type="Pfam" id="PF13577">
    <property type="entry name" value="SnoaL_4"/>
    <property type="match status" value="1"/>
</dbReference>
<protein>
    <recommendedName>
        <fullName evidence="1">SnoaL-like domain-containing protein</fullName>
    </recommendedName>
</protein>
<dbReference type="SUPFAM" id="SSF54427">
    <property type="entry name" value="NTF2-like"/>
    <property type="match status" value="1"/>
</dbReference>
<evidence type="ECO:0000313" key="2">
    <source>
        <dbReference type="EMBL" id="MBB5182622.1"/>
    </source>
</evidence>
<comment type="caution">
    <text evidence="2">The sequence shown here is derived from an EMBL/GenBank/DDBJ whole genome shotgun (WGS) entry which is preliminary data.</text>
</comment>
<keyword evidence="3" id="KW-1185">Reference proteome</keyword>
<gene>
    <name evidence="2" type="ORF">HNQ47_000641</name>
</gene>
<dbReference type="EMBL" id="JACHHK010000002">
    <property type="protein sequence ID" value="MBB5182622.1"/>
    <property type="molecule type" value="Genomic_DNA"/>
</dbReference>
<dbReference type="Gene3D" id="3.10.450.50">
    <property type="match status" value="1"/>
</dbReference>
<name>A0A7W8CVZ6_9FIRM</name>
<dbReference type="InterPro" id="IPR032710">
    <property type="entry name" value="NTF2-like_dom_sf"/>
</dbReference>
<feature type="domain" description="SnoaL-like" evidence="1">
    <location>
        <begin position="4"/>
        <end position="132"/>
    </location>
</feature>
<dbReference type="InterPro" id="IPR037401">
    <property type="entry name" value="SnoaL-like"/>
</dbReference>
<proteinExistence type="predicted"/>
<dbReference type="Proteomes" id="UP000539953">
    <property type="component" value="Unassembled WGS sequence"/>
</dbReference>
<dbReference type="AlphaFoldDB" id="A0A7W8CVZ6"/>
<evidence type="ECO:0000259" key="1">
    <source>
        <dbReference type="Pfam" id="PF13577"/>
    </source>
</evidence>
<organism evidence="2 3">
    <name type="scientific">Catenisphaera adipataccumulans</name>
    <dbReference type="NCBI Taxonomy" id="700500"/>
    <lineage>
        <taxon>Bacteria</taxon>
        <taxon>Bacillati</taxon>
        <taxon>Bacillota</taxon>
        <taxon>Erysipelotrichia</taxon>
        <taxon>Erysipelotrichales</taxon>
        <taxon>Erysipelotrichaceae</taxon>
        <taxon>Catenisphaera</taxon>
    </lineage>
</organism>
<sequence>MNFLEEKTKLHELVDTFAILADEMKLHEQAQLFTEHGILESHSADGQVFTFQGREKIEKSCTDFMNLFEIHFHNNGQAVFEIQDENHATGTAYNITVLIGENENHENIMTTNGIVYHDQYQKINGQWFISKRESNFLWTKSEKYGE</sequence>
<evidence type="ECO:0000313" key="3">
    <source>
        <dbReference type="Proteomes" id="UP000539953"/>
    </source>
</evidence>
<dbReference type="RefSeq" id="WP_183327451.1">
    <property type="nucleotide sequence ID" value="NZ_JACHHK010000002.1"/>
</dbReference>
<reference evidence="2 3" key="1">
    <citation type="submission" date="2020-08" db="EMBL/GenBank/DDBJ databases">
        <title>Genomic Encyclopedia of Type Strains, Phase IV (KMG-IV): sequencing the most valuable type-strain genomes for metagenomic binning, comparative biology and taxonomic classification.</title>
        <authorList>
            <person name="Goeker M."/>
        </authorList>
    </citation>
    <scope>NUCLEOTIDE SEQUENCE [LARGE SCALE GENOMIC DNA]</scope>
    <source>
        <strain evidence="2 3">DSM 25799</strain>
    </source>
</reference>
<accession>A0A7W8CVZ6</accession>